<evidence type="ECO:0000256" key="3">
    <source>
        <dbReference type="ARBA" id="ARBA00022670"/>
    </source>
</evidence>
<keyword evidence="3 10" id="KW-0645">Protease</keyword>
<name>A0A3B1A859_9ZZZZ</name>
<evidence type="ECO:0000256" key="5">
    <source>
        <dbReference type="ARBA" id="ARBA00022737"/>
    </source>
</evidence>
<dbReference type="SMART" id="SM00228">
    <property type="entry name" value="PDZ"/>
    <property type="match status" value="2"/>
</dbReference>
<evidence type="ECO:0000313" key="10">
    <source>
        <dbReference type="EMBL" id="VAX00282.1"/>
    </source>
</evidence>
<dbReference type="SUPFAM" id="SSF50156">
    <property type="entry name" value="PDZ domain-like"/>
    <property type="match status" value="2"/>
</dbReference>
<dbReference type="InterPro" id="IPR041489">
    <property type="entry name" value="PDZ_6"/>
</dbReference>
<dbReference type="CDD" id="cd10839">
    <property type="entry name" value="cpPDZ1_DegP-like"/>
    <property type="match status" value="1"/>
</dbReference>
<proteinExistence type="inferred from homology"/>
<dbReference type="PANTHER" id="PTHR22939:SF129">
    <property type="entry name" value="SERINE PROTEASE HTRA2, MITOCHONDRIAL"/>
    <property type="match status" value="1"/>
</dbReference>
<keyword evidence="4" id="KW-0732">Signal</keyword>
<dbReference type="Gene3D" id="2.30.42.10">
    <property type="match status" value="2"/>
</dbReference>
<dbReference type="NCBIfam" id="TIGR02037">
    <property type="entry name" value="degP_htrA_DO"/>
    <property type="match status" value="1"/>
</dbReference>
<evidence type="ECO:0000259" key="9">
    <source>
        <dbReference type="PROSITE" id="PS50106"/>
    </source>
</evidence>
<keyword evidence="8" id="KW-0720">Serine protease</keyword>
<dbReference type="GO" id="GO:0006508">
    <property type="term" value="P:proteolysis"/>
    <property type="evidence" value="ECO:0007669"/>
    <property type="project" value="UniProtKB-KW"/>
</dbReference>
<dbReference type="Pfam" id="PF17820">
    <property type="entry name" value="PDZ_6"/>
    <property type="match status" value="1"/>
</dbReference>
<evidence type="ECO:0000256" key="4">
    <source>
        <dbReference type="ARBA" id="ARBA00022729"/>
    </source>
</evidence>
<evidence type="ECO:0000256" key="7">
    <source>
        <dbReference type="ARBA" id="ARBA00022801"/>
    </source>
</evidence>
<dbReference type="Pfam" id="PF13180">
    <property type="entry name" value="PDZ_2"/>
    <property type="match status" value="1"/>
</dbReference>
<dbReference type="Pfam" id="PF13365">
    <property type="entry name" value="Trypsin_2"/>
    <property type="match status" value="1"/>
</dbReference>
<evidence type="ECO:0000256" key="1">
    <source>
        <dbReference type="ARBA" id="ARBA00004418"/>
    </source>
</evidence>
<dbReference type="Gene3D" id="2.40.10.120">
    <property type="match status" value="1"/>
</dbReference>
<dbReference type="InterPro" id="IPR001478">
    <property type="entry name" value="PDZ"/>
</dbReference>
<dbReference type="GO" id="GO:0004252">
    <property type="term" value="F:serine-type endopeptidase activity"/>
    <property type="evidence" value="ECO:0007669"/>
    <property type="project" value="InterPro"/>
</dbReference>
<feature type="domain" description="PDZ" evidence="9">
    <location>
        <begin position="393"/>
        <end position="436"/>
    </location>
</feature>
<dbReference type="EMBL" id="UOFR01000074">
    <property type="protein sequence ID" value="VAX00282.1"/>
    <property type="molecule type" value="Genomic_DNA"/>
</dbReference>
<comment type="subcellular location">
    <subcellularLocation>
        <location evidence="1">Periplasm</location>
    </subcellularLocation>
</comment>
<dbReference type="InterPro" id="IPR036034">
    <property type="entry name" value="PDZ_sf"/>
</dbReference>
<dbReference type="FunFam" id="2.40.10.120:FF:000001">
    <property type="entry name" value="Periplasmic serine endoprotease DegP-like"/>
    <property type="match status" value="1"/>
</dbReference>
<dbReference type="GO" id="GO:0042597">
    <property type="term" value="C:periplasmic space"/>
    <property type="evidence" value="ECO:0007669"/>
    <property type="project" value="UniProtKB-SubCell"/>
</dbReference>
<keyword evidence="7" id="KW-0378">Hydrolase</keyword>
<protein>
    <submittedName>
        <fullName evidence="10">Outer membrane stress sensor protease DegQ, serine protease</fullName>
    </submittedName>
</protein>
<dbReference type="InterPro" id="IPR001940">
    <property type="entry name" value="Peptidase_S1C"/>
</dbReference>
<evidence type="ECO:0000256" key="2">
    <source>
        <dbReference type="ARBA" id="ARBA00010541"/>
    </source>
</evidence>
<comment type="similarity">
    <text evidence="2">Belongs to the peptidase S1C family.</text>
</comment>
<gene>
    <name evidence="10" type="ORF">MNBD_GAMMA21-2490</name>
</gene>
<evidence type="ECO:0000256" key="8">
    <source>
        <dbReference type="ARBA" id="ARBA00022825"/>
    </source>
</evidence>
<keyword evidence="5" id="KW-0677">Repeat</keyword>
<evidence type="ECO:0000256" key="6">
    <source>
        <dbReference type="ARBA" id="ARBA00022764"/>
    </source>
</evidence>
<organism evidence="10">
    <name type="scientific">hydrothermal vent metagenome</name>
    <dbReference type="NCBI Taxonomy" id="652676"/>
    <lineage>
        <taxon>unclassified sequences</taxon>
        <taxon>metagenomes</taxon>
        <taxon>ecological metagenomes</taxon>
    </lineage>
</organism>
<sequence length="464" mass="49491">MKLLRIFLAGFALQLAAFMPFASNTLIPVAEAGLPFIDSQGKELPTLAPMLEKSLPAVVNIATSGRVRVRQNPLMDDPFFRRFFDIPEQPRERKTESLGSGVIVDASKGYILTNNHVIDKADEIDITLHDGRSFKAKLIGTDPETDIAVIQIKAKELTALKIANSDKLRVGDFAVAIGNPFGLGQTVTSGIVSALGRSGLGIEGYEDFIQTDASINPGNSGGALVNLRGELIGINTAIFSRSGGNIGIGFAIPINMAKDVMLQLVEHGELKRGRIGAQAQDITPDLAQAFDLPNGTGGAVITQVNPGSAANRAGLKAGDIVLEINGKEVEHASDLRNFIGLLRVGKKVDIKVLRDGKTRTMRAVVQSPVSDGKQGKALHPKLAGAQFGDITEGSRLYGRIEGVLVVNVERGSPAAEAGLRKGDVIISANRKNIKNLQQFKKAIKGSNKLLLNIRRGNGALFLYL</sequence>
<dbReference type="SUPFAM" id="SSF50494">
    <property type="entry name" value="Trypsin-like serine proteases"/>
    <property type="match status" value="1"/>
</dbReference>
<keyword evidence="6" id="KW-0574">Periplasm</keyword>
<dbReference type="InterPro" id="IPR011782">
    <property type="entry name" value="Pept_S1C_Do"/>
</dbReference>
<accession>A0A3B1A859</accession>
<dbReference type="PRINTS" id="PR00834">
    <property type="entry name" value="PROTEASES2C"/>
</dbReference>
<dbReference type="AlphaFoldDB" id="A0A3B1A859"/>
<reference evidence="10" key="1">
    <citation type="submission" date="2018-06" db="EMBL/GenBank/DDBJ databases">
        <authorList>
            <person name="Zhirakovskaya E."/>
        </authorList>
    </citation>
    <scope>NUCLEOTIDE SEQUENCE</scope>
</reference>
<dbReference type="InterPro" id="IPR009003">
    <property type="entry name" value="Peptidase_S1_PA"/>
</dbReference>
<feature type="domain" description="PDZ" evidence="9">
    <location>
        <begin position="259"/>
        <end position="356"/>
    </location>
</feature>
<dbReference type="PANTHER" id="PTHR22939">
    <property type="entry name" value="SERINE PROTEASE FAMILY S1C HTRA-RELATED"/>
    <property type="match status" value="1"/>
</dbReference>
<dbReference type="PROSITE" id="PS50106">
    <property type="entry name" value="PDZ"/>
    <property type="match status" value="2"/>
</dbReference>